<organism evidence="2 3">
    <name type="scientific">Amycolatopsis ultiminotia</name>
    <dbReference type="NCBI Taxonomy" id="543629"/>
    <lineage>
        <taxon>Bacteria</taxon>
        <taxon>Bacillati</taxon>
        <taxon>Actinomycetota</taxon>
        <taxon>Actinomycetes</taxon>
        <taxon>Pseudonocardiales</taxon>
        <taxon>Pseudonocardiaceae</taxon>
        <taxon>Amycolatopsis</taxon>
    </lineage>
</organism>
<evidence type="ECO:0000313" key="3">
    <source>
        <dbReference type="Proteomes" id="UP001500689"/>
    </source>
</evidence>
<comment type="caution">
    <text evidence="2">The sequence shown here is derived from an EMBL/GenBank/DDBJ whole genome shotgun (WGS) entry which is preliminary data.</text>
</comment>
<dbReference type="InterPro" id="IPR020941">
    <property type="entry name" value="SUFU-like_domain"/>
</dbReference>
<feature type="domain" description="Suppressor of fused-like" evidence="1">
    <location>
        <begin position="8"/>
        <end position="127"/>
    </location>
</feature>
<evidence type="ECO:0000259" key="1">
    <source>
        <dbReference type="Pfam" id="PF05076"/>
    </source>
</evidence>
<proteinExistence type="predicted"/>
<gene>
    <name evidence="2" type="ORF">GCM10022222_49140</name>
</gene>
<protein>
    <recommendedName>
        <fullName evidence="1">Suppressor of fused-like domain-containing protein</fullName>
    </recommendedName>
</protein>
<sequence length="129" mass="13978">MPIAAVYPQELVASVRAGQDGAAQHLVRLTLELVLSQRRGVVNNQVIPNGQPLLARTAISGILVGAHPYLEDSFTAVFDDHHRVIAEMMALIPLADSEIAQADSRGIEALIDLLEETNPPLLDVTRRPN</sequence>
<accession>A0ABP6X2X1</accession>
<evidence type="ECO:0000313" key="2">
    <source>
        <dbReference type="EMBL" id="GAA3559579.1"/>
    </source>
</evidence>
<name>A0ABP6X2X1_9PSEU</name>
<keyword evidence="3" id="KW-1185">Reference proteome</keyword>
<dbReference type="Proteomes" id="UP001500689">
    <property type="component" value="Unassembled WGS sequence"/>
</dbReference>
<dbReference type="EMBL" id="BAAAZN010000011">
    <property type="protein sequence ID" value="GAA3559579.1"/>
    <property type="molecule type" value="Genomic_DNA"/>
</dbReference>
<reference evidence="3" key="1">
    <citation type="journal article" date="2019" name="Int. J. Syst. Evol. Microbiol.">
        <title>The Global Catalogue of Microorganisms (GCM) 10K type strain sequencing project: providing services to taxonomists for standard genome sequencing and annotation.</title>
        <authorList>
            <consortium name="The Broad Institute Genomics Platform"/>
            <consortium name="The Broad Institute Genome Sequencing Center for Infectious Disease"/>
            <person name="Wu L."/>
            <person name="Ma J."/>
        </authorList>
    </citation>
    <scope>NUCLEOTIDE SEQUENCE [LARGE SCALE GENOMIC DNA]</scope>
    <source>
        <strain evidence="3">JCM 16898</strain>
    </source>
</reference>
<dbReference type="Pfam" id="PF05076">
    <property type="entry name" value="SUFU"/>
    <property type="match status" value="1"/>
</dbReference>